<evidence type="ECO:0000259" key="1">
    <source>
        <dbReference type="Pfam" id="PF07995"/>
    </source>
</evidence>
<organism evidence="2 3">
    <name type="scientific">Actinoalloteichus hoggarensis</name>
    <dbReference type="NCBI Taxonomy" id="1470176"/>
    <lineage>
        <taxon>Bacteria</taxon>
        <taxon>Bacillati</taxon>
        <taxon>Actinomycetota</taxon>
        <taxon>Actinomycetes</taxon>
        <taxon>Pseudonocardiales</taxon>
        <taxon>Pseudonocardiaceae</taxon>
        <taxon>Actinoalloteichus</taxon>
    </lineage>
</organism>
<dbReference type="RefSeq" id="WP_093943353.1">
    <property type="nucleotide sequence ID" value="NZ_CP022521.1"/>
</dbReference>
<dbReference type="AlphaFoldDB" id="A0A221W9V1"/>
<dbReference type="Proteomes" id="UP000204221">
    <property type="component" value="Chromosome"/>
</dbReference>
<proteinExistence type="predicted"/>
<dbReference type="KEGG" id="ahg:AHOG_23900"/>
<feature type="domain" description="Glucose/Sorbosone dehydrogenase" evidence="1">
    <location>
        <begin position="102"/>
        <end position="298"/>
    </location>
</feature>
<sequence length="401" mass="41200">MPSSPNQGRRGRRSALAGFVVLGLVAAGCADFSQQERLARAEWEPAPPPMAGSDNAPRFPDEGGGHGGEPGRSTSPAPVPPPEGCTDYDPAVVVTCLDPVSSIAVLPDGEQALVAERATGRILRVRWGRDPADKDSPEEFATVAVDASEGGGGLLGLALSPYYAEDSLVYALLSTPEDNRVVRIAAGDEPKPVLTGLPRDPAGALTNDLRGALLLATGSAGDPAAAADPDSQAGKVLRIDETGAPAADNPDPTTAVVSSGLAAPAGLCQAVDGSSIWVTDRAESRDLLYRIEPGEPLGEASWNWPDQPGVAGCAAYPDMVTVFLSDQEAIANLELSPDLTFASPPQYSGEGTYGRFSGAAPGLDDYIWVGTENQAGGDPASSDDRVVLIDRLPTPGGGGRD</sequence>
<dbReference type="PANTHER" id="PTHR19328:SF13">
    <property type="entry name" value="HIPL1 PROTEIN"/>
    <property type="match status" value="1"/>
</dbReference>
<dbReference type="PANTHER" id="PTHR19328">
    <property type="entry name" value="HEDGEHOG-INTERACTING PROTEIN"/>
    <property type="match status" value="1"/>
</dbReference>
<dbReference type="OrthoDB" id="9770043at2"/>
<evidence type="ECO:0000313" key="3">
    <source>
        <dbReference type="Proteomes" id="UP000204221"/>
    </source>
</evidence>
<evidence type="ECO:0000313" key="2">
    <source>
        <dbReference type="EMBL" id="ASO22386.1"/>
    </source>
</evidence>
<dbReference type="InterPro" id="IPR011041">
    <property type="entry name" value="Quinoprot_gluc/sorb_DH_b-prop"/>
</dbReference>
<accession>A0A221W9V1</accession>
<keyword evidence="3" id="KW-1185">Reference proteome</keyword>
<dbReference type="InterPro" id="IPR011042">
    <property type="entry name" value="6-blade_b-propeller_TolB-like"/>
</dbReference>
<dbReference type="SUPFAM" id="SSF50952">
    <property type="entry name" value="Soluble quinoprotein glucose dehydrogenase"/>
    <property type="match status" value="1"/>
</dbReference>
<dbReference type="EMBL" id="CP022521">
    <property type="protein sequence ID" value="ASO22386.1"/>
    <property type="molecule type" value="Genomic_DNA"/>
</dbReference>
<protein>
    <recommendedName>
        <fullName evidence="1">Glucose/Sorbosone dehydrogenase domain-containing protein</fullName>
    </recommendedName>
</protein>
<dbReference type="Pfam" id="PF07995">
    <property type="entry name" value="GSDH"/>
    <property type="match status" value="1"/>
</dbReference>
<name>A0A221W9V1_9PSEU</name>
<gene>
    <name evidence="2" type="ORF">AHOG_23900</name>
</gene>
<reference evidence="2 3" key="1">
    <citation type="submission" date="2017-07" db="EMBL/GenBank/DDBJ databases">
        <title>Complete genome sequence of Actinoalloteichus hoggarensis DSM 45943, type strain of Actinoalloteichus hoggarensis.</title>
        <authorList>
            <person name="Ruckert C."/>
            <person name="Nouioui I."/>
            <person name="Willmese J."/>
            <person name="van Wezel G."/>
            <person name="Klenk H.-P."/>
            <person name="Kalinowski J."/>
            <person name="Zotchev S.B."/>
        </authorList>
    </citation>
    <scope>NUCLEOTIDE SEQUENCE [LARGE SCALE GENOMIC DNA]</scope>
    <source>
        <strain evidence="2 3">DSM 45943</strain>
    </source>
</reference>
<dbReference type="InterPro" id="IPR012938">
    <property type="entry name" value="Glc/Sorbosone_DH"/>
</dbReference>
<dbReference type="Gene3D" id="2.120.10.30">
    <property type="entry name" value="TolB, C-terminal domain"/>
    <property type="match status" value="1"/>
</dbReference>